<feature type="domain" description="Legume lectin" evidence="4">
    <location>
        <begin position="45"/>
        <end position="285"/>
    </location>
</feature>
<dbReference type="PIRSF" id="PIRSF002690">
    <property type="entry name" value="L-type_lectin_plant"/>
    <property type="match status" value="1"/>
</dbReference>
<comment type="similarity">
    <text evidence="1">Belongs to the leguminous lectin family.</text>
</comment>
<dbReference type="Proteomes" id="UP000289738">
    <property type="component" value="Unassembled WGS sequence"/>
</dbReference>
<dbReference type="AlphaFoldDB" id="A0A444WVU3"/>
<protein>
    <recommendedName>
        <fullName evidence="4">Legume lectin domain-containing protein</fullName>
    </recommendedName>
</protein>
<dbReference type="InterPro" id="IPR050258">
    <property type="entry name" value="Leguminous_Lectin"/>
</dbReference>
<dbReference type="Gramene" id="arahy.Tifrunner.gnm2.ann2.Ah15g005400.1">
    <property type="protein sequence ID" value="arahy.Tifrunner.gnm2.ann2.Ah15g005400.1-CDS-1"/>
    <property type="gene ID" value="arahy.Tifrunner.gnm2.ann2.Ah15g005400"/>
</dbReference>
<dbReference type="Gene3D" id="2.60.120.200">
    <property type="match status" value="1"/>
</dbReference>
<evidence type="ECO:0000256" key="1">
    <source>
        <dbReference type="ARBA" id="ARBA00007606"/>
    </source>
</evidence>
<organism evidence="5 6">
    <name type="scientific">Arachis hypogaea</name>
    <name type="common">Peanut</name>
    <dbReference type="NCBI Taxonomy" id="3818"/>
    <lineage>
        <taxon>Eukaryota</taxon>
        <taxon>Viridiplantae</taxon>
        <taxon>Streptophyta</taxon>
        <taxon>Embryophyta</taxon>
        <taxon>Tracheophyta</taxon>
        <taxon>Spermatophyta</taxon>
        <taxon>Magnoliopsida</taxon>
        <taxon>eudicotyledons</taxon>
        <taxon>Gunneridae</taxon>
        <taxon>Pentapetalae</taxon>
        <taxon>rosids</taxon>
        <taxon>fabids</taxon>
        <taxon>Fabales</taxon>
        <taxon>Fabaceae</taxon>
        <taxon>Papilionoideae</taxon>
        <taxon>50 kb inversion clade</taxon>
        <taxon>dalbergioids sensu lato</taxon>
        <taxon>Dalbergieae</taxon>
        <taxon>Pterocarpus clade</taxon>
        <taxon>Arachis</taxon>
    </lineage>
</organism>
<dbReference type="Pfam" id="PF00139">
    <property type="entry name" value="Lectin_legB"/>
    <property type="match status" value="1"/>
</dbReference>
<keyword evidence="3" id="KW-0732">Signal</keyword>
<dbReference type="SMR" id="A0A444WVU3"/>
<dbReference type="EMBL" id="SDMP01000021">
    <property type="protein sequence ID" value="RYQ81587.1"/>
    <property type="molecule type" value="Genomic_DNA"/>
</dbReference>
<evidence type="ECO:0000256" key="3">
    <source>
        <dbReference type="SAM" id="SignalP"/>
    </source>
</evidence>
<dbReference type="InterPro" id="IPR000985">
    <property type="entry name" value="Lectin_LegA_CS"/>
</dbReference>
<evidence type="ECO:0000259" key="4">
    <source>
        <dbReference type="Pfam" id="PF00139"/>
    </source>
</evidence>
<dbReference type="STRING" id="3818.A0A444WVU3"/>
<proteinExistence type="inferred from homology"/>
<dbReference type="InterPro" id="IPR013320">
    <property type="entry name" value="ConA-like_dom_sf"/>
</dbReference>
<dbReference type="PANTHER" id="PTHR32401">
    <property type="entry name" value="CONCANAVALIN A-LIKE LECTIN FAMILY PROTEIN"/>
    <property type="match status" value="1"/>
</dbReference>
<feature type="signal peptide" evidence="3">
    <location>
        <begin position="1"/>
        <end position="34"/>
    </location>
</feature>
<dbReference type="InterPro" id="IPR016363">
    <property type="entry name" value="L-lectin"/>
</dbReference>
<evidence type="ECO:0000256" key="2">
    <source>
        <dbReference type="ARBA" id="ARBA00022734"/>
    </source>
</evidence>
<dbReference type="OrthoDB" id="2014828at2759"/>
<gene>
    <name evidence="5" type="ORF">Ahy_Scaffold1g107475</name>
</gene>
<dbReference type="GO" id="GO:0030246">
    <property type="term" value="F:carbohydrate binding"/>
    <property type="evidence" value="ECO:0007669"/>
    <property type="project" value="UniProtKB-KW"/>
</dbReference>
<reference evidence="5 6" key="1">
    <citation type="submission" date="2019-01" db="EMBL/GenBank/DDBJ databases">
        <title>Sequencing of cultivated peanut Arachis hypogaea provides insights into genome evolution and oil improvement.</title>
        <authorList>
            <person name="Chen X."/>
        </authorList>
    </citation>
    <scope>NUCLEOTIDE SEQUENCE [LARGE SCALE GENOMIC DNA]</scope>
    <source>
        <strain evidence="6">cv. Fuhuasheng</strain>
        <tissue evidence="5">Leaves</tissue>
    </source>
</reference>
<dbReference type="PROSITE" id="PS00308">
    <property type="entry name" value="LECTIN_LEGUME_ALPHA"/>
    <property type="match status" value="1"/>
</dbReference>
<keyword evidence="2" id="KW-0430">Lectin</keyword>
<accession>A0A444WVU3</accession>
<dbReference type="CDD" id="cd06899">
    <property type="entry name" value="lectin_legume_LecRK_Arcelin_ConA"/>
    <property type="match status" value="1"/>
</dbReference>
<keyword evidence="6" id="KW-1185">Reference proteome</keyword>
<dbReference type="Gramene" id="arahy.Tifrunner.gnm2.ann2.Ah05g005400.1">
    <property type="protein sequence ID" value="arahy.Tifrunner.gnm2.ann2.Ah05g005400.1-CDS-1"/>
    <property type="gene ID" value="arahy.Tifrunner.gnm2.ann2.Ah05g005400"/>
</dbReference>
<dbReference type="PANTHER" id="PTHR32401:SF31">
    <property type="entry name" value="LECTIN 6"/>
    <property type="match status" value="1"/>
</dbReference>
<evidence type="ECO:0000313" key="5">
    <source>
        <dbReference type="EMBL" id="RYQ81587.1"/>
    </source>
</evidence>
<dbReference type="SUPFAM" id="SSF49899">
    <property type="entry name" value="Concanavalin A-like lectins/glucanases"/>
    <property type="match status" value="1"/>
</dbReference>
<sequence>MAFFSSKSYLPLSSPLKIFISLLLLQLFNNSVNSQFPTPPDYESVDFGVSSFDPNDPNLGLFSGASISNAGILHLTETDYQGKALQNSVGRLVHGTPVHIWDRNTGNLADFTAGFAFAVNPDDSEVRGDGFAFFLGPLRQDIPQNSTGGYLGLFDPKTALDPSKNQILAIEFDTFPNEWDPPAATITQAPHVGIDVGSVKSVATANWPAYSIPSFAVGSASINYNSESKRLSVFVSYPGISNATVSLSANVDLRSVLPEYVRIGFSAATGDVVETHDIFSFYFENAL</sequence>
<dbReference type="InterPro" id="IPR001220">
    <property type="entry name" value="Legume_lectin_dom"/>
</dbReference>
<evidence type="ECO:0000313" key="6">
    <source>
        <dbReference type="Proteomes" id="UP000289738"/>
    </source>
</evidence>
<feature type="chain" id="PRO_5019096346" description="Legume lectin domain-containing protein" evidence="3">
    <location>
        <begin position="35"/>
        <end position="287"/>
    </location>
</feature>
<comment type="caution">
    <text evidence="5">The sequence shown here is derived from an EMBL/GenBank/DDBJ whole genome shotgun (WGS) entry which is preliminary data.</text>
</comment>
<name>A0A444WVU3_ARAHY</name>